<dbReference type="Proteomes" id="UP001056120">
    <property type="component" value="Linkage Group LG25"/>
</dbReference>
<name>A0ACB9AB40_9ASTR</name>
<gene>
    <name evidence="1" type="ORF">L1987_75879</name>
</gene>
<proteinExistence type="predicted"/>
<organism evidence="1 2">
    <name type="scientific">Smallanthus sonchifolius</name>
    <dbReference type="NCBI Taxonomy" id="185202"/>
    <lineage>
        <taxon>Eukaryota</taxon>
        <taxon>Viridiplantae</taxon>
        <taxon>Streptophyta</taxon>
        <taxon>Embryophyta</taxon>
        <taxon>Tracheophyta</taxon>
        <taxon>Spermatophyta</taxon>
        <taxon>Magnoliopsida</taxon>
        <taxon>eudicotyledons</taxon>
        <taxon>Gunneridae</taxon>
        <taxon>Pentapetalae</taxon>
        <taxon>asterids</taxon>
        <taxon>campanulids</taxon>
        <taxon>Asterales</taxon>
        <taxon>Asteraceae</taxon>
        <taxon>Asteroideae</taxon>
        <taxon>Heliantheae alliance</taxon>
        <taxon>Millerieae</taxon>
        <taxon>Smallanthus</taxon>
    </lineage>
</organism>
<sequence>MQFQPGQAHILLDRPVESQSDFSILHTIVEYFDLEQRSKPAPSSPFHSVCFPQFHINNPSPQLIQQIKSNNHLQGTIHLFTN</sequence>
<keyword evidence="2" id="KW-1185">Reference proteome</keyword>
<reference evidence="1 2" key="2">
    <citation type="journal article" date="2022" name="Mol. Ecol. Resour.">
        <title>The genomes of chicory, endive, great burdock and yacon provide insights into Asteraceae paleo-polyploidization history and plant inulin production.</title>
        <authorList>
            <person name="Fan W."/>
            <person name="Wang S."/>
            <person name="Wang H."/>
            <person name="Wang A."/>
            <person name="Jiang F."/>
            <person name="Liu H."/>
            <person name="Zhao H."/>
            <person name="Xu D."/>
            <person name="Zhang Y."/>
        </authorList>
    </citation>
    <scope>NUCLEOTIDE SEQUENCE [LARGE SCALE GENOMIC DNA]</scope>
    <source>
        <strain evidence="2">cv. Yunnan</strain>
        <tissue evidence="1">Leaves</tissue>
    </source>
</reference>
<comment type="caution">
    <text evidence="1">The sequence shown here is derived from an EMBL/GenBank/DDBJ whole genome shotgun (WGS) entry which is preliminary data.</text>
</comment>
<evidence type="ECO:0000313" key="1">
    <source>
        <dbReference type="EMBL" id="KAI3705640.1"/>
    </source>
</evidence>
<evidence type="ECO:0000313" key="2">
    <source>
        <dbReference type="Proteomes" id="UP001056120"/>
    </source>
</evidence>
<protein>
    <submittedName>
        <fullName evidence="1">Uncharacterized protein</fullName>
    </submittedName>
</protein>
<accession>A0ACB9AB40</accession>
<dbReference type="EMBL" id="CM042042">
    <property type="protein sequence ID" value="KAI3705640.1"/>
    <property type="molecule type" value="Genomic_DNA"/>
</dbReference>
<reference evidence="2" key="1">
    <citation type="journal article" date="2022" name="Mol. Ecol. Resour.">
        <title>The genomes of chicory, endive, great burdock and yacon provide insights into Asteraceae palaeo-polyploidization history and plant inulin production.</title>
        <authorList>
            <person name="Fan W."/>
            <person name="Wang S."/>
            <person name="Wang H."/>
            <person name="Wang A."/>
            <person name="Jiang F."/>
            <person name="Liu H."/>
            <person name="Zhao H."/>
            <person name="Xu D."/>
            <person name="Zhang Y."/>
        </authorList>
    </citation>
    <scope>NUCLEOTIDE SEQUENCE [LARGE SCALE GENOMIC DNA]</scope>
    <source>
        <strain evidence="2">cv. Yunnan</strain>
    </source>
</reference>